<name>A0A1Q2HXU4_9CORY</name>
<dbReference type="InterPro" id="IPR001296">
    <property type="entry name" value="Glyco_trans_1"/>
</dbReference>
<dbReference type="EC" id="2.4.1.57" evidence="5"/>
<evidence type="ECO:0000256" key="2">
    <source>
        <dbReference type="ARBA" id="ARBA00022679"/>
    </source>
</evidence>
<dbReference type="GO" id="GO:0016758">
    <property type="term" value="F:hexosyltransferase activity"/>
    <property type="evidence" value="ECO:0007669"/>
    <property type="project" value="TreeGrafter"/>
</dbReference>
<evidence type="ECO:0000313" key="5">
    <source>
        <dbReference type="EMBL" id="AQQ15654.1"/>
    </source>
</evidence>
<evidence type="ECO:0000259" key="3">
    <source>
        <dbReference type="Pfam" id="PF00534"/>
    </source>
</evidence>
<dbReference type="Pfam" id="PF00534">
    <property type="entry name" value="Glycos_transf_1"/>
    <property type="match status" value="1"/>
</dbReference>
<dbReference type="PANTHER" id="PTHR45947">
    <property type="entry name" value="SULFOQUINOVOSYL TRANSFERASE SQD2"/>
    <property type="match status" value="1"/>
</dbReference>
<dbReference type="Proteomes" id="UP000217209">
    <property type="component" value="Chromosome"/>
</dbReference>
<dbReference type="InterPro" id="IPR050194">
    <property type="entry name" value="Glycosyltransferase_grp1"/>
</dbReference>
<dbReference type="GO" id="GO:1901137">
    <property type="term" value="P:carbohydrate derivative biosynthetic process"/>
    <property type="evidence" value="ECO:0007669"/>
    <property type="project" value="UniProtKB-ARBA"/>
</dbReference>
<evidence type="ECO:0000313" key="6">
    <source>
        <dbReference type="Proteomes" id="UP000217209"/>
    </source>
</evidence>
<dbReference type="Gene3D" id="3.40.50.2000">
    <property type="entry name" value="Glycogen Phosphorylase B"/>
    <property type="match status" value="2"/>
</dbReference>
<dbReference type="AlphaFoldDB" id="A0A1Q2HXU4"/>
<evidence type="ECO:0000256" key="1">
    <source>
        <dbReference type="ARBA" id="ARBA00022676"/>
    </source>
</evidence>
<keyword evidence="6" id="KW-1185">Reference proteome</keyword>
<keyword evidence="2 5" id="KW-0808">Transferase</keyword>
<dbReference type="CDD" id="cd03801">
    <property type="entry name" value="GT4_PimA-like"/>
    <property type="match status" value="1"/>
</dbReference>
<dbReference type="RefSeq" id="WP_095660318.1">
    <property type="nucleotide sequence ID" value="NZ_CP019688.1"/>
</dbReference>
<dbReference type="EMBL" id="CP019688">
    <property type="protein sequence ID" value="AQQ15654.1"/>
    <property type="molecule type" value="Genomic_DNA"/>
</dbReference>
<dbReference type="Pfam" id="PF13439">
    <property type="entry name" value="Glyco_transf_4"/>
    <property type="match status" value="1"/>
</dbReference>
<dbReference type="KEGG" id="cgv:CGLAU_08495"/>
<organism evidence="5 6">
    <name type="scientific">Corynebacterium glaucum</name>
    <dbReference type="NCBI Taxonomy" id="187491"/>
    <lineage>
        <taxon>Bacteria</taxon>
        <taxon>Bacillati</taxon>
        <taxon>Actinomycetota</taxon>
        <taxon>Actinomycetes</taxon>
        <taxon>Mycobacteriales</taxon>
        <taxon>Corynebacteriaceae</taxon>
        <taxon>Corynebacterium</taxon>
    </lineage>
</organism>
<dbReference type="PANTHER" id="PTHR45947:SF3">
    <property type="entry name" value="SULFOQUINOVOSYL TRANSFERASE SQD2"/>
    <property type="match status" value="1"/>
</dbReference>
<protein>
    <submittedName>
        <fullName evidence="5">GDP-mannose-dependent alpha-(1-6)-phosphatidylinositol monomannoside mannosyltransferase</fullName>
        <ecNumber evidence="5">2.4.1.57</ecNumber>
    </submittedName>
</protein>
<accession>A0A1Q2HXU4</accession>
<dbReference type="OrthoDB" id="9808602at2"/>
<evidence type="ECO:0000259" key="4">
    <source>
        <dbReference type="Pfam" id="PF13439"/>
    </source>
</evidence>
<dbReference type="FunFam" id="3.40.50.2000:FF:000069">
    <property type="entry name" value="Alpha-(1-6)-phosphatidylinositol monomannoside mannosyltransferase"/>
    <property type="match status" value="1"/>
</dbReference>
<dbReference type="SUPFAM" id="SSF53756">
    <property type="entry name" value="UDP-Glycosyltransferase/glycogen phosphorylase"/>
    <property type="match status" value="1"/>
</dbReference>
<sequence>MRVLIVTNDFPPAIGGIQSYVRDFVDEIVRREGPESVFVFAPTPNKEEAAAWDAAREYTVVRWPHYFLLPTVRVTRKMQELIRAHNIDTVWFGAAAPFAAMGAAAKRAGAARVVASTHGHEVGWSLVPGARRSLQRIGEHADTITYISNFTLGRLKDAFGRDPDFVPLPSGVDTEFFRPAEPVERRATRESLGVGESPLVVCSSRLVARKGQDQLIRAIPAVRERVPGTQLIIVGDGPFRHKLKRLARDVEGVTFTGAVSRERLRDIVAAADVFAMPARTRKAGLDIEGLGIVYLEAQACAIPVIAGDSGGAPETVTKDTGFVVDGHSIQELVDKLSLLLIDAPLAARMGQAGRCHVSQAYSWKVLGDRLVEVLRGETPAVYDS</sequence>
<dbReference type="GO" id="GO:1903509">
    <property type="term" value="P:liposaccharide metabolic process"/>
    <property type="evidence" value="ECO:0007669"/>
    <property type="project" value="UniProtKB-ARBA"/>
</dbReference>
<dbReference type="InterPro" id="IPR028098">
    <property type="entry name" value="Glyco_trans_4-like_N"/>
</dbReference>
<keyword evidence="1 5" id="KW-0328">Glycosyltransferase</keyword>
<gene>
    <name evidence="5" type="primary">pimB1</name>
    <name evidence="5" type="ORF">CGLAU_08495</name>
</gene>
<feature type="domain" description="Glycosyltransferase subfamily 4-like N-terminal" evidence="4">
    <location>
        <begin position="14"/>
        <end position="175"/>
    </location>
</feature>
<proteinExistence type="predicted"/>
<reference evidence="5 6" key="1">
    <citation type="submission" date="2016-12" db="EMBL/GenBank/DDBJ databases">
        <authorList>
            <person name="Song W.-J."/>
            <person name="Kurnit D.M."/>
        </authorList>
    </citation>
    <scope>NUCLEOTIDE SEQUENCE [LARGE SCALE GENOMIC DNA]</scope>
    <source>
        <strain evidence="5 6">DSM 30827</strain>
    </source>
</reference>
<feature type="domain" description="Glycosyl transferase family 1" evidence="3">
    <location>
        <begin position="187"/>
        <end position="354"/>
    </location>
</feature>